<proteinExistence type="predicted"/>
<dbReference type="RefSeq" id="WP_269592802.1">
    <property type="nucleotide sequence ID" value="NZ_CP130953.1"/>
</dbReference>
<keyword evidence="3" id="KW-1185">Reference proteome</keyword>
<sequence>MPAPCIGAGGAAAEPWSSGEREAAAWILDDHDAMTRFDTTPAEIVTRLGYDIQARSRGEAERYLGLAKATFAAERDPTAGPADVQNGP</sequence>
<evidence type="ECO:0000313" key="1">
    <source>
        <dbReference type="EMBL" id="MCZ4590063.1"/>
    </source>
</evidence>
<evidence type="ECO:0000313" key="4">
    <source>
        <dbReference type="Proteomes" id="UP001231166"/>
    </source>
</evidence>
<evidence type="ECO:0000313" key="3">
    <source>
        <dbReference type="Proteomes" id="UP001066327"/>
    </source>
</evidence>
<reference evidence="2" key="2">
    <citation type="submission" date="2023-07" db="EMBL/GenBank/DDBJ databases">
        <title>Genomic analysis of Rhodococcus opacus VOC-14 with glycol ethers degradation activity.</title>
        <authorList>
            <person name="Narkevich D.A."/>
            <person name="Hlushen A.M."/>
            <person name="Akhremchuk A.E."/>
            <person name="Sikolenko M.A."/>
            <person name="Valentovich L.N."/>
        </authorList>
    </citation>
    <scope>NUCLEOTIDE SEQUENCE</scope>
    <source>
        <strain evidence="2">VOC-14</strain>
    </source>
</reference>
<gene>
    <name evidence="1" type="ORF">O4328_41650</name>
    <name evidence="2" type="ORF">Q5707_21765</name>
</gene>
<dbReference type="EMBL" id="JAPWIS010000040">
    <property type="protein sequence ID" value="MCZ4590063.1"/>
    <property type="molecule type" value="Genomic_DNA"/>
</dbReference>
<dbReference type="AlphaFoldDB" id="A0AAX3Y5P8"/>
<evidence type="ECO:0000313" key="2">
    <source>
        <dbReference type="EMBL" id="WLF44578.1"/>
    </source>
</evidence>
<protein>
    <submittedName>
        <fullName evidence="2">Uncharacterized protein</fullName>
    </submittedName>
</protein>
<reference evidence="1" key="1">
    <citation type="submission" date="2022-12" db="EMBL/GenBank/DDBJ databases">
        <authorList>
            <person name="Krivoruchko A.V."/>
            <person name="Elkin A."/>
        </authorList>
    </citation>
    <scope>NUCLEOTIDE SEQUENCE</scope>
    <source>
        <strain evidence="1">IEGM 249</strain>
    </source>
</reference>
<name>A0AAX3Y5P8_RHOOP</name>
<dbReference type="Proteomes" id="UP001066327">
    <property type="component" value="Unassembled WGS sequence"/>
</dbReference>
<organism evidence="2 4">
    <name type="scientific">Rhodococcus opacus</name>
    <name type="common">Nocardia opaca</name>
    <dbReference type="NCBI Taxonomy" id="37919"/>
    <lineage>
        <taxon>Bacteria</taxon>
        <taxon>Bacillati</taxon>
        <taxon>Actinomycetota</taxon>
        <taxon>Actinomycetes</taxon>
        <taxon>Mycobacteriales</taxon>
        <taxon>Nocardiaceae</taxon>
        <taxon>Rhodococcus</taxon>
    </lineage>
</organism>
<accession>A0AAX3Y5P8</accession>
<dbReference type="EMBL" id="CP130953">
    <property type="protein sequence ID" value="WLF44578.1"/>
    <property type="molecule type" value="Genomic_DNA"/>
</dbReference>
<dbReference type="Proteomes" id="UP001231166">
    <property type="component" value="Chromosome"/>
</dbReference>